<evidence type="ECO:0000313" key="4">
    <source>
        <dbReference type="Proteomes" id="UP001377337"/>
    </source>
</evidence>
<keyword evidence="2" id="KW-0472">Membrane</keyword>
<keyword evidence="4" id="KW-1185">Reference proteome</keyword>
<organism evidence="3 4">
    <name type="scientific">Metabacillus sediminis</name>
    <dbReference type="NCBI Taxonomy" id="3117746"/>
    <lineage>
        <taxon>Bacteria</taxon>
        <taxon>Bacillati</taxon>
        <taxon>Bacillota</taxon>
        <taxon>Bacilli</taxon>
        <taxon>Bacillales</taxon>
        <taxon>Bacillaceae</taxon>
        <taxon>Metabacillus</taxon>
    </lineage>
</organism>
<feature type="transmembrane region" description="Helical" evidence="2">
    <location>
        <begin position="41"/>
        <end position="67"/>
    </location>
</feature>
<gene>
    <name evidence="3" type="ORF">WCV65_15315</name>
</gene>
<evidence type="ECO:0000313" key="3">
    <source>
        <dbReference type="EMBL" id="WXB95917.1"/>
    </source>
</evidence>
<keyword evidence="2" id="KW-0812">Transmembrane</keyword>
<reference evidence="3 4" key="1">
    <citation type="submission" date="2024-02" db="EMBL/GenBank/DDBJ databases">
        <title>Seven novel Bacillus-like species.</title>
        <authorList>
            <person name="Liu G."/>
        </authorList>
    </citation>
    <scope>NUCLEOTIDE SEQUENCE [LARGE SCALE GENOMIC DNA]</scope>
    <source>
        <strain evidence="3 4">FJAT-52054</strain>
    </source>
</reference>
<sequence length="408" mass="47503">MIYRQTNTILKLTEAIGLSVLSIFLIFLFSDSLPMLNEVLWSVVIVLISMRYGLYFGLIPFFIAFFTSLAYEYQSGGDLYLYLTDFNQLLPLVLFFFLLLFTGLSSKSHKERYSDITYLYEEISEDKKLLEETLDEALSVNESYRRRFLESEDQYAEMYEMITALHFTDSDTIFNEMVRIVNQKFKGSQLVLYLISNHGDSIRSKINTNREGKLQSNYWMDEMPSLLTKVMQESSHVLFRSREDDSASPVLAGPVFIYGEKRYILAVDGIDLKACTAQQVQWLDWCLKWMGTRLGFAYKYEREQNQHERYPGTGIFQLASFFKRFNAELERAEKIGQPFVIFELNTAGHNLSEIDLLMKNQLRELDTAGWDEEMEVLYVLLPGVEPVNEKAVKERLQRALAKEVDSLK</sequence>
<feature type="coiled-coil region" evidence="1">
    <location>
        <begin position="120"/>
        <end position="147"/>
    </location>
</feature>
<feature type="transmembrane region" description="Helical" evidence="2">
    <location>
        <begin position="79"/>
        <end position="104"/>
    </location>
</feature>
<feature type="transmembrane region" description="Helical" evidence="2">
    <location>
        <begin position="12"/>
        <end position="29"/>
    </location>
</feature>
<accession>A0ABZ2NFB0</accession>
<evidence type="ECO:0000256" key="2">
    <source>
        <dbReference type="SAM" id="Phobius"/>
    </source>
</evidence>
<keyword evidence="2" id="KW-1133">Transmembrane helix</keyword>
<dbReference type="EMBL" id="CP147407">
    <property type="protein sequence ID" value="WXB95917.1"/>
    <property type="molecule type" value="Genomic_DNA"/>
</dbReference>
<proteinExistence type="predicted"/>
<dbReference type="RefSeq" id="WP_338777633.1">
    <property type="nucleotide sequence ID" value="NZ_CP147407.1"/>
</dbReference>
<evidence type="ECO:0000256" key="1">
    <source>
        <dbReference type="SAM" id="Coils"/>
    </source>
</evidence>
<dbReference type="Proteomes" id="UP001377337">
    <property type="component" value="Chromosome"/>
</dbReference>
<keyword evidence="1" id="KW-0175">Coiled coil</keyword>
<protein>
    <submittedName>
        <fullName evidence="3">Uncharacterized protein</fullName>
    </submittedName>
</protein>
<name>A0ABZ2NFB0_9BACI</name>